<dbReference type="SMART" id="SM00028">
    <property type="entry name" value="TPR"/>
    <property type="match status" value="3"/>
</dbReference>
<evidence type="ECO:0000313" key="6">
    <source>
        <dbReference type="Proteomes" id="UP001595615"/>
    </source>
</evidence>
<evidence type="ECO:0000256" key="2">
    <source>
        <dbReference type="ARBA" id="ARBA00022803"/>
    </source>
</evidence>
<dbReference type="InterPro" id="IPR019734">
    <property type="entry name" value="TPR_rpt"/>
</dbReference>
<evidence type="ECO:0000256" key="4">
    <source>
        <dbReference type="SAM" id="SignalP"/>
    </source>
</evidence>
<feature type="chain" id="PRO_5046280093" evidence="4">
    <location>
        <begin position="26"/>
        <end position="192"/>
    </location>
</feature>
<proteinExistence type="predicted"/>
<name>A0ABV7XD78_9SPHN</name>
<evidence type="ECO:0000256" key="1">
    <source>
        <dbReference type="ARBA" id="ARBA00022737"/>
    </source>
</evidence>
<dbReference type="Pfam" id="PF13432">
    <property type="entry name" value="TPR_16"/>
    <property type="match status" value="1"/>
</dbReference>
<dbReference type="RefSeq" id="WP_380859741.1">
    <property type="nucleotide sequence ID" value="NZ_JBHRXV010000006.1"/>
</dbReference>
<dbReference type="PANTHER" id="PTHR44858:SF1">
    <property type="entry name" value="UDP-N-ACETYLGLUCOSAMINE--PEPTIDE N-ACETYLGLUCOSAMINYLTRANSFERASE SPINDLY-RELATED"/>
    <property type="match status" value="1"/>
</dbReference>
<feature type="repeat" description="TPR" evidence="3">
    <location>
        <begin position="70"/>
        <end position="103"/>
    </location>
</feature>
<dbReference type="InterPro" id="IPR050498">
    <property type="entry name" value="Ycf3"/>
</dbReference>
<dbReference type="InterPro" id="IPR011990">
    <property type="entry name" value="TPR-like_helical_dom_sf"/>
</dbReference>
<dbReference type="Gene3D" id="1.25.40.10">
    <property type="entry name" value="Tetratricopeptide repeat domain"/>
    <property type="match status" value="1"/>
</dbReference>
<dbReference type="PANTHER" id="PTHR44858">
    <property type="entry name" value="TETRATRICOPEPTIDE REPEAT PROTEIN 6"/>
    <property type="match status" value="1"/>
</dbReference>
<reference evidence="6" key="1">
    <citation type="journal article" date="2019" name="Int. J. Syst. Evol. Microbiol.">
        <title>The Global Catalogue of Microorganisms (GCM) 10K type strain sequencing project: providing services to taxonomists for standard genome sequencing and annotation.</title>
        <authorList>
            <consortium name="The Broad Institute Genomics Platform"/>
            <consortium name="The Broad Institute Genome Sequencing Center for Infectious Disease"/>
            <person name="Wu L."/>
            <person name="Ma J."/>
        </authorList>
    </citation>
    <scope>NUCLEOTIDE SEQUENCE [LARGE SCALE GENOMIC DNA]</scope>
    <source>
        <strain evidence="6">KCTC 42644</strain>
    </source>
</reference>
<keyword evidence="4" id="KW-0732">Signal</keyword>
<feature type="signal peptide" evidence="4">
    <location>
        <begin position="1"/>
        <end position="25"/>
    </location>
</feature>
<dbReference type="PROSITE" id="PS50005">
    <property type="entry name" value="TPR"/>
    <property type="match status" value="1"/>
</dbReference>
<dbReference type="EMBL" id="JBHRXV010000006">
    <property type="protein sequence ID" value="MFC3712574.1"/>
    <property type="molecule type" value="Genomic_DNA"/>
</dbReference>
<organism evidence="5 6">
    <name type="scientific">Sphingoaurantiacus capsulatus</name>
    <dbReference type="NCBI Taxonomy" id="1771310"/>
    <lineage>
        <taxon>Bacteria</taxon>
        <taxon>Pseudomonadati</taxon>
        <taxon>Pseudomonadota</taxon>
        <taxon>Alphaproteobacteria</taxon>
        <taxon>Sphingomonadales</taxon>
        <taxon>Sphingosinicellaceae</taxon>
        <taxon>Sphingoaurantiacus</taxon>
    </lineage>
</organism>
<keyword evidence="2 3" id="KW-0802">TPR repeat</keyword>
<sequence>MAKYLSLGATAVAAALLLSAMPAQAAVRVLGSTMAKGCYLAAKAERASAEGLKTCNDSLAQEALSRRDQAATKVNRGILKMYDRDYADALEDYEAALAAEPNMAEAHVNRGIAILRLGQPGAAETASAAFTRGIELATEKPEIAHYMRAIANEMLGDAKGAYLDYRRSAELKPSWSDPRNQLQRFRVTKASN</sequence>
<dbReference type="SUPFAM" id="SSF48452">
    <property type="entry name" value="TPR-like"/>
    <property type="match status" value="1"/>
</dbReference>
<keyword evidence="6" id="KW-1185">Reference proteome</keyword>
<evidence type="ECO:0000256" key="3">
    <source>
        <dbReference type="PROSITE-ProRule" id="PRU00339"/>
    </source>
</evidence>
<gene>
    <name evidence="5" type="ORF">ACFOMD_08335</name>
</gene>
<accession>A0ABV7XD78</accession>
<comment type="caution">
    <text evidence="5">The sequence shown here is derived from an EMBL/GenBank/DDBJ whole genome shotgun (WGS) entry which is preliminary data.</text>
</comment>
<protein>
    <submittedName>
        <fullName evidence="5">Tetratricopeptide repeat protein</fullName>
    </submittedName>
</protein>
<evidence type="ECO:0000313" key="5">
    <source>
        <dbReference type="EMBL" id="MFC3712574.1"/>
    </source>
</evidence>
<dbReference type="Proteomes" id="UP001595615">
    <property type="component" value="Unassembled WGS sequence"/>
</dbReference>
<keyword evidence="1" id="KW-0677">Repeat</keyword>